<dbReference type="Pfam" id="PF12511">
    <property type="entry name" value="DUF3716"/>
    <property type="match status" value="1"/>
</dbReference>
<sequence length="567" mass="62013">MPAHMVKFDKRTSFRAFVSLARKRYYITTCSKADIDEHGKASWLVRWEDEWLDDHLMDDLWVDVSSQSTPEHEAHSQTFQSAASLSLSCTLSPNAGDTGTQIDDTAGSDTELWNDIDEIFHSVPSSPPGLSKVLPSSATLLLQSSTPPTEDGRNVRVESPTSTSSASPAVGDPPELMVPGEADVDYGMVKLVHQAIETRTAIKLFGQQGELRPTLAKWPKDKHPRRRTAMFAKNFAQRHKKFNLSDCRKAEAIIVHEIGEEVVPCDSCRDGHGPLIGCVVMNHFDQGACTCCRANKTSHKCNFHQQYKGPNPRTPVSLATSLPDKDIANDLRSPAFTTIATSDKENSHSSDVDLNTSDGSTTASSHPRKRTFDAFMSGGLGSDCAAISQDGSMFLPGSSPSVLGARTSSSPYPPVKPTAVRHVGLPTPPSDLFFRRRRSGHHDSGARAITSAAHGPRSSPAAAKQERGNSAVPIRRPSSQDMSLTIARWIQIYENNFGLENQKLIANEFRHAWRSDFCQSGEPDLKKMPAYFCFGAGAQWFEDLAMPLAWSSRPNGKAEIGPLVVLD</sequence>
<proteinExistence type="predicted"/>
<evidence type="ECO:0000313" key="2">
    <source>
        <dbReference type="EMBL" id="KAK3669958.1"/>
    </source>
</evidence>
<keyword evidence="3" id="KW-1185">Reference proteome</keyword>
<feature type="compositionally biased region" description="Basic and acidic residues" evidence="1">
    <location>
        <begin position="342"/>
        <end position="351"/>
    </location>
</feature>
<feature type="region of interest" description="Disordered" evidence="1">
    <location>
        <begin position="338"/>
        <end position="367"/>
    </location>
</feature>
<dbReference type="InterPro" id="IPR022190">
    <property type="entry name" value="DUF3716"/>
</dbReference>
<gene>
    <name evidence="2" type="ORF">LTR78_010130</name>
</gene>
<feature type="region of interest" description="Disordered" evidence="1">
    <location>
        <begin position="142"/>
        <end position="175"/>
    </location>
</feature>
<evidence type="ECO:0000256" key="1">
    <source>
        <dbReference type="SAM" id="MobiDB-lite"/>
    </source>
</evidence>
<feature type="compositionally biased region" description="Polar residues" evidence="1">
    <location>
        <begin position="352"/>
        <end position="365"/>
    </location>
</feature>
<dbReference type="EMBL" id="JAUTXT010000066">
    <property type="protein sequence ID" value="KAK3669958.1"/>
    <property type="molecule type" value="Genomic_DNA"/>
</dbReference>
<dbReference type="AlphaFoldDB" id="A0AAE0TMN6"/>
<reference evidence="2" key="1">
    <citation type="submission" date="2023-07" db="EMBL/GenBank/DDBJ databases">
        <title>Black Yeasts Isolated from many extreme environments.</title>
        <authorList>
            <person name="Coleine C."/>
            <person name="Stajich J.E."/>
            <person name="Selbmann L."/>
        </authorList>
    </citation>
    <scope>NUCLEOTIDE SEQUENCE</scope>
    <source>
        <strain evidence="2">CCFEE 5485</strain>
    </source>
</reference>
<name>A0AAE0TMN6_9PEZI</name>
<dbReference type="Proteomes" id="UP001274830">
    <property type="component" value="Unassembled WGS sequence"/>
</dbReference>
<protein>
    <submittedName>
        <fullName evidence="2">Uncharacterized protein</fullName>
    </submittedName>
</protein>
<feature type="region of interest" description="Disordered" evidence="1">
    <location>
        <begin position="405"/>
        <end position="477"/>
    </location>
</feature>
<evidence type="ECO:0000313" key="3">
    <source>
        <dbReference type="Proteomes" id="UP001274830"/>
    </source>
</evidence>
<comment type="caution">
    <text evidence="2">The sequence shown here is derived from an EMBL/GenBank/DDBJ whole genome shotgun (WGS) entry which is preliminary data.</text>
</comment>
<organism evidence="2 3">
    <name type="scientific">Recurvomyces mirabilis</name>
    <dbReference type="NCBI Taxonomy" id="574656"/>
    <lineage>
        <taxon>Eukaryota</taxon>
        <taxon>Fungi</taxon>
        <taxon>Dikarya</taxon>
        <taxon>Ascomycota</taxon>
        <taxon>Pezizomycotina</taxon>
        <taxon>Dothideomycetes</taxon>
        <taxon>Dothideomycetidae</taxon>
        <taxon>Mycosphaerellales</taxon>
        <taxon>Teratosphaeriaceae</taxon>
        <taxon>Recurvomyces</taxon>
    </lineage>
</organism>
<feature type="compositionally biased region" description="Low complexity" evidence="1">
    <location>
        <begin position="159"/>
        <end position="169"/>
    </location>
</feature>
<accession>A0AAE0TMN6</accession>